<proteinExistence type="predicted"/>
<accession>A0A0N5BX72</accession>
<organism evidence="1 2">
    <name type="scientific">Strongyloides papillosus</name>
    <name type="common">Intestinal threadworm</name>
    <dbReference type="NCBI Taxonomy" id="174720"/>
    <lineage>
        <taxon>Eukaryota</taxon>
        <taxon>Metazoa</taxon>
        <taxon>Ecdysozoa</taxon>
        <taxon>Nematoda</taxon>
        <taxon>Chromadorea</taxon>
        <taxon>Rhabditida</taxon>
        <taxon>Tylenchina</taxon>
        <taxon>Panagrolaimomorpha</taxon>
        <taxon>Strongyloidoidea</taxon>
        <taxon>Strongyloididae</taxon>
        <taxon>Strongyloides</taxon>
    </lineage>
</organism>
<sequence>MMKTFKFCQNDLKKWSVPISCGHSGPSGILRNANGFVNKKSKKRLRRRQAKEAAADYTQTLLKNGVQLENGIDVLHILYNIGGQPNLVCQ</sequence>
<dbReference type="WBParaSite" id="SPAL_0001040700.1">
    <property type="protein sequence ID" value="SPAL_0001040700.1"/>
    <property type="gene ID" value="SPAL_0001040700"/>
</dbReference>
<evidence type="ECO:0000313" key="1">
    <source>
        <dbReference type="Proteomes" id="UP000046392"/>
    </source>
</evidence>
<dbReference type="AlphaFoldDB" id="A0A0N5BX72"/>
<dbReference type="Proteomes" id="UP000046392">
    <property type="component" value="Unplaced"/>
</dbReference>
<keyword evidence="1" id="KW-1185">Reference proteome</keyword>
<dbReference type="STRING" id="174720.A0A0N5BX72"/>
<name>A0A0N5BX72_STREA</name>
<protein>
    <submittedName>
        <fullName evidence="2">DRBM domain-containing protein</fullName>
    </submittedName>
</protein>
<reference evidence="2" key="1">
    <citation type="submission" date="2017-02" db="UniProtKB">
        <authorList>
            <consortium name="WormBaseParasite"/>
        </authorList>
    </citation>
    <scope>IDENTIFICATION</scope>
</reference>
<evidence type="ECO:0000313" key="2">
    <source>
        <dbReference type="WBParaSite" id="SPAL_0001040700.1"/>
    </source>
</evidence>